<name>A0A210PGS0_MIZYE</name>
<protein>
    <recommendedName>
        <fullName evidence="3">Small integral membrane protein 8</fullName>
    </recommendedName>
</protein>
<evidence type="ECO:0000256" key="7">
    <source>
        <dbReference type="SAM" id="MobiDB-lite"/>
    </source>
</evidence>
<reference evidence="9 10" key="1">
    <citation type="journal article" date="2017" name="Nat. Ecol. Evol.">
        <title>Scallop genome provides insights into evolution of bilaterian karyotype and development.</title>
        <authorList>
            <person name="Wang S."/>
            <person name="Zhang J."/>
            <person name="Jiao W."/>
            <person name="Li J."/>
            <person name="Xun X."/>
            <person name="Sun Y."/>
            <person name="Guo X."/>
            <person name="Huan P."/>
            <person name="Dong B."/>
            <person name="Zhang L."/>
            <person name="Hu X."/>
            <person name="Sun X."/>
            <person name="Wang J."/>
            <person name="Zhao C."/>
            <person name="Wang Y."/>
            <person name="Wang D."/>
            <person name="Huang X."/>
            <person name="Wang R."/>
            <person name="Lv J."/>
            <person name="Li Y."/>
            <person name="Zhang Z."/>
            <person name="Liu B."/>
            <person name="Lu W."/>
            <person name="Hui Y."/>
            <person name="Liang J."/>
            <person name="Zhou Z."/>
            <person name="Hou R."/>
            <person name="Li X."/>
            <person name="Liu Y."/>
            <person name="Li H."/>
            <person name="Ning X."/>
            <person name="Lin Y."/>
            <person name="Zhao L."/>
            <person name="Xing Q."/>
            <person name="Dou J."/>
            <person name="Li Y."/>
            <person name="Mao J."/>
            <person name="Guo H."/>
            <person name="Dou H."/>
            <person name="Li T."/>
            <person name="Mu C."/>
            <person name="Jiang W."/>
            <person name="Fu Q."/>
            <person name="Fu X."/>
            <person name="Miao Y."/>
            <person name="Liu J."/>
            <person name="Yu Q."/>
            <person name="Li R."/>
            <person name="Liao H."/>
            <person name="Li X."/>
            <person name="Kong Y."/>
            <person name="Jiang Z."/>
            <person name="Chourrout D."/>
            <person name="Li R."/>
            <person name="Bao Z."/>
        </authorList>
    </citation>
    <scope>NUCLEOTIDE SEQUENCE [LARGE SCALE GENOMIC DNA]</scope>
    <source>
        <strain evidence="9 10">PY_sf001</strain>
    </source>
</reference>
<evidence type="ECO:0000256" key="5">
    <source>
        <dbReference type="ARBA" id="ARBA00022989"/>
    </source>
</evidence>
<dbReference type="Proteomes" id="UP000242188">
    <property type="component" value="Unassembled WGS sequence"/>
</dbReference>
<gene>
    <name evidence="9" type="ORF">KP79_PYT17792</name>
</gene>
<dbReference type="EMBL" id="NEDP02076714">
    <property type="protein sequence ID" value="OWF35670.1"/>
    <property type="molecule type" value="Genomic_DNA"/>
</dbReference>
<comment type="caution">
    <text evidence="9">The sequence shown here is derived from an EMBL/GenBank/DDBJ whole genome shotgun (WGS) entry which is preliminary data.</text>
</comment>
<evidence type="ECO:0000256" key="1">
    <source>
        <dbReference type="ARBA" id="ARBA00004167"/>
    </source>
</evidence>
<comment type="similarity">
    <text evidence="2">Belongs to the SMIM8 family.</text>
</comment>
<evidence type="ECO:0000313" key="10">
    <source>
        <dbReference type="Proteomes" id="UP000242188"/>
    </source>
</evidence>
<comment type="subcellular location">
    <subcellularLocation>
        <location evidence="1">Membrane</location>
        <topology evidence="1">Single-pass membrane protein</topology>
    </subcellularLocation>
</comment>
<dbReference type="PANTHER" id="PTHR14274">
    <property type="entry name" value="SMALL INTEGRAL MEMBRANE PROTEIN 8"/>
    <property type="match status" value="1"/>
</dbReference>
<dbReference type="PANTHER" id="PTHR14274:SF1">
    <property type="entry name" value="SMALL INTEGRAL MEMBRANE PROTEIN 8"/>
    <property type="match status" value="1"/>
</dbReference>
<keyword evidence="10" id="KW-1185">Reference proteome</keyword>
<dbReference type="GO" id="GO:0016020">
    <property type="term" value="C:membrane"/>
    <property type="evidence" value="ECO:0007669"/>
    <property type="project" value="UniProtKB-SubCell"/>
</dbReference>
<accession>A0A210PGS0</accession>
<dbReference type="AlphaFoldDB" id="A0A210PGS0"/>
<evidence type="ECO:0000256" key="3">
    <source>
        <dbReference type="ARBA" id="ARBA00014451"/>
    </source>
</evidence>
<sequence length="107" mass="12184">MADLKEQVFQSNTGSDKPSKKATSKDGNEPGSGIRHAKTTSLFRVVNFELYARPNALTMILGASLFLSAVGYITYMRYRDTKDNQKMYNAMDEEGHLVRRERTSKWD</sequence>
<keyword evidence="6 8" id="KW-0472">Membrane</keyword>
<evidence type="ECO:0000256" key="4">
    <source>
        <dbReference type="ARBA" id="ARBA00022692"/>
    </source>
</evidence>
<evidence type="ECO:0000256" key="8">
    <source>
        <dbReference type="SAM" id="Phobius"/>
    </source>
</evidence>
<evidence type="ECO:0000256" key="2">
    <source>
        <dbReference type="ARBA" id="ARBA00009328"/>
    </source>
</evidence>
<dbReference type="Pfam" id="PF14937">
    <property type="entry name" value="DUF4500"/>
    <property type="match status" value="1"/>
</dbReference>
<feature type="region of interest" description="Disordered" evidence="7">
    <location>
        <begin position="1"/>
        <end position="36"/>
    </location>
</feature>
<keyword evidence="5 8" id="KW-1133">Transmembrane helix</keyword>
<feature type="compositionally biased region" description="Basic and acidic residues" evidence="7">
    <location>
        <begin position="17"/>
        <end position="28"/>
    </location>
</feature>
<proteinExistence type="inferred from homology"/>
<organism evidence="9 10">
    <name type="scientific">Mizuhopecten yessoensis</name>
    <name type="common">Japanese scallop</name>
    <name type="synonym">Patinopecten yessoensis</name>
    <dbReference type="NCBI Taxonomy" id="6573"/>
    <lineage>
        <taxon>Eukaryota</taxon>
        <taxon>Metazoa</taxon>
        <taxon>Spiralia</taxon>
        <taxon>Lophotrochozoa</taxon>
        <taxon>Mollusca</taxon>
        <taxon>Bivalvia</taxon>
        <taxon>Autobranchia</taxon>
        <taxon>Pteriomorphia</taxon>
        <taxon>Pectinida</taxon>
        <taxon>Pectinoidea</taxon>
        <taxon>Pectinidae</taxon>
        <taxon>Mizuhopecten</taxon>
    </lineage>
</organism>
<dbReference type="OrthoDB" id="1880105at2759"/>
<feature type="transmembrane region" description="Helical" evidence="8">
    <location>
        <begin position="56"/>
        <end position="78"/>
    </location>
</feature>
<evidence type="ECO:0000313" key="9">
    <source>
        <dbReference type="EMBL" id="OWF35670.1"/>
    </source>
</evidence>
<keyword evidence="4 8" id="KW-0812">Transmembrane</keyword>
<evidence type="ECO:0000256" key="6">
    <source>
        <dbReference type="ARBA" id="ARBA00023136"/>
    </source>
</evidence>
<dbReference type="InterPro" id="IPR026686">
    <property type="entry name" value="UPF0708"/>
</dbReference>